<dbReference type="PIRSF" id="PIRSF028451">
    <property type="entry name" value="UCP028451"/>
    <property type="match status" value="1"/>
</dbReference>
<evidence type="ECO:0008006" key="3">
    <source>
        <dbReference type="Google" id="ProtNLM"/>
    </source>
</evidence>
<dbReference type="PANTHER" id="PTHR36452">
    <property type="entry name" value="CHROMOSOME 12, WHOLE GENOME SHOTGUN SEQUENCE"/>
    <property type="match status" value="1"/>
</dbReference>
<dbReference type="NCBIfam" id="TIGR02453">
    <property type="entry name" value="TIGR02453 family protein"/>
    <property type="match status" value="1"/>
</dbReference>
<organism evidence="1 2">
    <name type="scientific">Aquimarina aggregata</name>
    <dbReference type="NCBI Taxonomy" id="1642818"/>
    <lineage>
        <taxon>Bacteria</taxon>
        <taxon>Pseudomonadati</taxon>
        <taxon>Bacteroidota</taxon>
        <taxon>Flavobacteriia</taxon>
        <taxon>Flavobacteriales</taxon>
        <taxon>Flavobacteriaceae</taxon>
        <taxon>Aquimarina</taxon>
    </lineage>
</organism>
<comment type="caution">
    <text evidence="1">The sequence shown here is derived from an EMBL/GenBank/DDBJ whole genome shotgun (WGS) entry which is preliminary data.</text>
</comment>
<dbReference type="Pfam" id="PF09365">
    <property type="entry name" value="DUF2461"/>
    <property type="match status" value="1"/>
</dbReference>
<dbReference type="InterPro" id="IPR015996">
    <property type="entry name" value="UCP028451"/>
</dbReference>
<keyword evidence="2" id="KW-1185">Reference proteome</keyword>
<accession>A0A162WIR8</accession>
<proteinExistence type="predicted"/>
<protein>
    <recommendedName>
        <fullName evidence="3">TIGR02453 family protein</fullName>
    </recommendedName>
</protein>
<dbReference type="AlphaFoldDB" id="A0A162WIR8"/>
<dbReference type="OrthoDB" id="9794241at2"/>
<dbReference type="RefSeq" id="WP_066320053.1">
    <property type="nucleotide sequence ID" value="NZ_LQRT01000060.1"/>
</dbReference>
<evidence type="ECO:0000313" key="1">
    <source>
        <dbReference type="EMBL" id="KZS38128.1"/>
    </source>
</evidence>
<dbReference type="Proteomes" id="UP000076715">
    <property type="component" value="Unassembled WGS sequence"/>
</dbReference>
<dbReference type="PANTHER" id="PTHR36452:SF1">
    <property type="entry name" value="DUF2461 DOMAIN-CONTAINING PROTEIN"/>
    <property type="match status" value="1"/>
</dbReference>
<gene>
    <name evidence="1" type="ORF">AWE51_18970</name>
</gene>
<dbReference type="STRING" id="1642818.AWE51_18970"/>
<reference evidence="1 2" key="1">
    <citation type="submission" date="2016-01" db="EMBL/GenBank/DDBJ databases">
        <title>The draft genome sequence of Aquimarina sp. RZW4-3-2.</title>
        <authorList>
            <person name="Wang Y."/>
        </authorList>
    </citation>
    <scope>NUCLEOTIDE SEQUENCE [LARGE SCALE GENOMIC DNA]</scope>
    <source>
        <strain evidence="1 2">RZW4-3-2</strain>
    </source>
</reference>
<dbReference type="InterPro" id="IPR012808">
    <property type="entry name" value="CHP02453"/>
</dbReference>
<dbReference type="EMBL" id="LQRT01000060">
    <property type="protein sequence ID" value="KZS38128.1"/>
    <property type="molecule type" value="Genomic_DNA"/>
</dbReference>
<name>A0A162WIR8_9FLAO</name>
<evidence type="ECO:0000313" key="2">
    <source>
        <dbReference type="Proteomes" id="UP000076715"/>
    </source>
</evidence>
<sequence>MTYFTEDFTCFFKELAKNNHKDWFHAQKKRYETSIKKPFEQFVGDMISHIQKYDTELQIEPKDCILRINRDIRFSKDKSPYNLHYTAFISKGGRKDKSIPGMFLRFSPETIGIMGGCFGPSKEQLHKIRTSIHKNPSTFKKLIDNAEFVKKFGEIRGETMKRIPKEWIDACNQEPLIKNKQFYFVGEEAPTLLTNPSLIEEMMNYWKTMQPVNEYLSKVIR</sequence>